<proteinExistence type="inferred from homology"/>
<evidence type="ECO:0000259" key="3">
    <source>
        <dbReference type="PROSITE" id="PS50801"/>
    </source>
</evidence>
<dbReference type="GO" id="GO:0043856">
    <property type="term" value="F:anti-sigma factor antagonist activity"/>
    <property type="evidence" value="ECO:0007669"/>
    <property type="project" value="InterPro"/>
</dbReference>
<reference evidence="4" key="1">
    <citation type="journal article" date="2021" name="Front. Mar. Sci.">
        <title>Genomes of Diverse Isolates of Prochlorococcus High-Light-Adapted Clade II in the Western Pacific Ocean.</title>
        <authorList>
            <person name="Yan W."/>
            <person name="Feng X."/>
            <person name="Zhang W."/>
            <person name="Nawaz M.Z."/>
            <person name="Luo T."/>
            <person name="Zhang R."/>
            <person name="Jiao N."/>
        </authorList>
    </citation>
    <scope>NUCLEOTIDE SEQUENCE</scope>
    <source>
        <strain evidence="4">CUG1433</strain>
    </source>
</reference>
<dbReference type="PROSITE" id="PS50801">
    <property type="entry name" value="STAS"/>
    <property type="match status" value="1"/>
</dbReference>
<dbReference type="InterPro" id="IPR036513">
    <property type="entry name" value="STAS_dom_sf"/>
</dbReference>
<dbReference type="SUPFAM" id="SSF52091">
    <property type="entry name" value="SpoIIaa-like"/>
    <property type="match status" value="1"/>
</dbReference>
<dbReference type="PANTHER" id="PTHR33495">
    <property type="entry name" value="ANTI-SIGMA FACTOR ANTAGONIST TM_1081-RELATED-RELATED"/>
    <property type="match status" value="1"/>
</dbReference>
<name>A0A9D9BV65_PROMR</name>
<evidence type="ECO:0000313" key="4">
    <source>
        <dbReference type="EMBL" id="MBO6970467.1"/>
    </source>
</evidence>
<comment type="caution">
    <text evidence="4">The sequence shown here is derived from an EMBL/GenBank/DDBJ whole genome shotgun (WGS) entry which is preliminary data.</text>
</comment>
<evidence type="ECO:0000256" key="2">
    <source>
        <dbReference type="RuleBase" id="RU003749"/>
    </source>
</evidence>
<comment type="similarity">
    <text evidence="1 2">Belongs to the anti-sigma-factor antagonist family.</text>
</comment>
<protein>
    <recommendedName>
        <fullName evidence="2">Anti-sigma factor antagonist</fullName>
    </recommendedName>
</protein>
<gene>
    <name evidence="4" type="ORF">JJ842_00890</name>
</gene>
<dbReference type="AlphaFoldDB" id="A0A9D9BV65"/>
<dbReference type="Gene3D" id="3.30.750.24">
    <property type="entry name" value="STAS domain"/>
    <property type="match status" value="1"/>
</dbReference>
<evidence type="ECO:0000313" key="5">
    <source>
        <dbReference type="Proteomes" id="UP000668060"/>
    </source>
</evidence>
<dbReference type="EMBL" id="JAEPLN010000001">
    <property type="protein sequence ID" value="MBO6970467.1"/>
    <property type="molecule type" value="Genomic_DNA"/>
</dbReference>
<dbReference type="Proteomes" id="UP000668060">
    <property type="component" value="Unassembled WGS sequence"/>
</dbReference>
<organism evidence="4 5">
    <name type="scientific">Prochlorococcus marinus CUG1433</name>
    <dbReference type="NCBI Taxonomy" id="2774506"/>
    <lineage>
        <taxon>Bacteria</taxon>
        <taxon>Bacillati</taxon>
        <taxon>Cyanobacteriota</taxon>
        <taxon>Cyanophyceae</taxon>
        <taxon>Synechococcales</taxon>
        <taxon>Prochlorococcaceae</taxon>
        <taxon>Prochlorococcus</taxon>
    </lineage>
</organism>
<sequence length="122" mass="13649">MIIEDFQKLTVSLRGNIDVKTNIIVFTFKGQLDAFSEKQFKTFVNKNLENDLSYVIDLTKIDFVDSSGLGALVQTAKESKKLKLGFSVVGNSRVAQTIKLVRLGDFLNLKSSLEDALNFLKN</sequence>
<dbReference type="PANTHER" id="PTHR33495:SF2">
    <property type="entry name" value="ANTI-SIGMA FACTOR ANTAGONIST TM_1081-RELATED"/>
    <property type="match status" value="1"/>
</dbReference>
<accession>A0A9D9BV65</accession>
<dbReference type="Pfam" id="PF01740">
    <property type="entry name" value="STAS"/>
    <property type="match status" value="1"/>
</dbReference>
<dbReference type="InterPro" id="IPR002645">
    <property type="entry name" value="STAS_dom"/>
</dbReference>
<dbReference type="InterPro" id="IPR003658">
    <property type="entry name" value="Anti-sigma_ant"/>
</dbReference>
<evidence type="ECO:0000256" key="1">
    <source>
        <dbReference type="ARBA" id="ARBA00009013"/>
    </source>
</evidence>
<dbReference type="CDD" id="cd07043">
    <property type="entry name" value="STAS_anti-anti-sigma_factors"/>
    <property type="match status" value="1"/>
</dbReference>
<dbReference type="NCBIfam" id="TIGR00377">
    <property type="entry name" value="ant_ant_sig"/>
    <property type="match status" value="1"/>
</dbReference>
<feature type="domain" description="STAS" evidence="3">
    <location>
        <begin position="13"/>
        <end position="120"/>
    </location>
</feature>